<dbReference type="InterPro" id="IPR027417">
    <property type="entry name" value="P-loop_NTPase"/>
</dbReference>
<dbReference type="Gene3D" id="3.40.50.300">
    <property type="entry name" value="P-loop containing nucleotide triphosphate hydrolases"/>
    <property type="match status" value="1"/>
</dbReference>
<evidence type="ECO:0000313" key="3">
    <source>
        <dbReference type="Proteomes" id="UP001319104"/>
    </source>
</evidence>
<gene>
    <name evidence="2" type="ORF">KI659_07205</name>
</gene>
<dbReference type="GO" id="GO:0003678">
    <property type="term" value="F:DNA helicase activity"/>
    <property type="evidence" value="ECO:0007669"/>
    <property type="project" value="InterPro"/>
</dbReference>
<keyword evidence="3" id="KW-1185">Reference proteome</keyword>
<evidence type="ECO:0000259" key="1">
    <source>
        <dbReference type="Pfam" id="PF03796"/>
    </source>
</evidence>
<feature type="domain" description="SF4 helicase" evidence="1">
    <location>
        <begin position="20"/>
        <end position="257"/>
    </location>
</feature>
<dbReference type="EMBL" id="JAHCMY010000003">
    <property type="protein sequence ID" value="MBS9523800.1"/>
    <property type="molecule type" value="Genomic_DNA"/>
</dbReference>
<dbReference type="AlphaFoldDB" id="A0AAP2CJN3"/>
<dbReference type="Proteomes" id="UP001319104">
    <property type="component" value="Unassembled WGS sequence"/>
</dbReference>
<dbReference type="GO" id="GO:0005524">
    <property type="term" value="F:ATP binding"/>
    <property type="evidence" value="ECO:0007669"/>
    <property type="project" value="InterPro"/>
</dbReference>
<name>A0AAP2CJN3_9BACT</name>
<comment type="caution">
    <text evidence="2">The sequence shown here is derived from an EMBL/GenBank/DDBJ whole genome shotgun (WGS) entry which is preliminary data.</text>
</comment>
<protein>
    <recommendedName>
        <fullName evidence="1">SF4 helicase domain-containing protein</fullName>
    </recommendedName>
</protein>
<organism evidence="2 3">
    <name type="scientific">Litoribacter ruber</name>
    <dbReference type="NCBI Taxonomy" id="702568"/>
    <lineage>
        <taxon>Bacteria</taxon>
        <taxon>Pseudomonadati</taxon>
        <taxon>Bacteroidota</taxon>
        <taxon>Cytophagia</taxon>
        <taxon>Cytophagales</taxon>
        <taxon>Cyclobacteriaceae</taxon>
        <taxon>Litoribacter</taxon>
    </lineage>
</organism>
<dbReference type="RefSeq" id="WP_213944687.1">
    <property type="nucleotide sequence ID" value="NZ_JAHBGI010000005.1"/>
</dbReference>
<reference evidence="2 3" key="1">
    <citation type="submission" date="2021-05" db="EMBL/GenBank/DDBJ databases">
        <authorList>
            <person name="Zhang Z.D."/>
            <person name="Osman G."/>
        </authorList>
    </citation>
    <scope>NUCLEOTIDE SEQUENCE [LARGE SCALE GENOMIC DNA]</scope>
    <source>
        <strain evidence="2 3">KCTC 32217</strain>
    </source>
</reference>
<dbReference type="GO" id="GO:0006260">
    <property type="term" value="P:DNA replication"/>
    <property type="evidence" value="ECO:0007669"/>
    <property type="project" value="InterPro"/>
</dbReference>
<dbReference type="InterPro" id="IPR007694">
    <property type="entry name" value="DNA_helicase_DnaB-like_C"/>
</dbReference>
<proteinExistence type="predicted"/>
<evidence type="ECO:0000313" key="2">
    <source>
        <dbReference type="EMBL" id="MBS9523800.1"/>
    </source>
</evidence>
<sequence length="270" mass="31100">MNFSELFQHFLATDQESPILASGYRKLDQLAIGGFKDELVVIGGRPTHGKTALMLNLILRFSYMQQQKGFVVMPMANEEYFARQMFSMITGREEEVSELPEDVALDGMTDLKDMLKNRLKVLHRPANLKEVLTMAKSWKASYVMLDDFFQVIDFLYGYKLYHESLKLVHSFAKETQIPVFIGLMSTSSVDKRGGDRMPELMDLFRSDILCQYAHKVIQLYRPMAYGIEWNMEGEPTDNLVNLDLQKNSIGKTGMLSFEIHPSGRWEERSI</sequence>
<accession>A0AAP2CJN3</accession>
<dbReference type="Pfam" id="PF03796">
    <property type="entry name" value="DnaB_C"/>
    <property type="match status" value="1"/>
</dbReference>
<dbReference type="SUPFAM" id="SSF52540">
    <property type="entry name" value="P-loop containing nucleoside triphosphate hydrolases"/>
    <property type="match status" value="1"/>
</dbReference>